<dbReference type="GO" id="GO:0016020">
    <property type="term" value="C:membrane"/>
    <property type="evidence" value="ECO:0007669"/>
    <property type="project" value="UniProtKB-SubCell"/>
</dbReference>
<dbReference type="InterPro" id="IPR036259">
    <property type="entry name" value="MFS_trans_sf"/>
</dbReference>
<evidence type="ECO:0000256" key="2">
    <source>
        <dbReference type="ARBA" id="ARBA00007015"/>
    </source>
</evidence>
<dbReference type="Pfam" id="PF03092">
    <property type="entry name" value="BT1"/>
    <property type="match status" value="1"/>
</dbReference>
<keyword evidence="5 8" id="KW-1133">Transmembrane helix</keyword>
<feature type="compositionally biased region" description="Polar residues" evidence="7">
    <location>
        <begin position="43"/>
        <end position="52"/>
    </location>
</feature>
<protein>
    <recommendedName>
        <fullName evidence="11">Folate/biopterin transporter</fullName>
    </recommendedName>
</protein>
<feature type="transmembrane region" description="Helical" evidence="8">
    <location>
        <begin position="152"/>
        <end position="171"/>
    </location>
</feature>
<feature type="region of interest" description="Disordered" evidence="7">
    <location>
        <begin position="1"/>
        <end position="57"/>
    </location>
</feature>
<dbReference type="InterPro" id="IPR039309">
    <property type="entry name" value="BT1"/>
</dbReference>
<evidence type="ECO:0000313" key="10">
    <source>
        <dbReference type="Proteomes" id="UP000041254"/>
    </source>
</evidence>
<sequence length="539" mass="59769">MQIPHRHPTPTRIRHQQPWEDEPQGGEERAIEIATRDEIASDEATQSTSTSARGEEGQCCAGGPLNWLVRVVFGSKTSYSSVFLLLIVWTYGLQGFRLTSTEKVMFWTAMRQGANPAVVEAAIGTLLVPAVFKAFYGLLADSVPVCGRHIKPYYMASALLVVLCLASVALSDVTPTWTTMFYVLVTMNVGENFMDVLADALVVREARAKGSGSSEMQSIAMFCIALGAMMSAFISGTLFDAGLHRAYMAALAVAQSLALILMLAYRERPTQKRLDRSVVREICSNISQVLRTVAKPICYRPMLWYFMQHLCSFSLVTPNSWMRRSIGFSEGEIQYAGAVNYLFFMAGTVVYARFFTRVTFRKLWGVTTIVMTLLILPDYIQASRLNVKWGIPDWLFLYGSDGFTTFIDRIYSTPFHVMCAQLCPPGVEALMFACLMSWNNLANSCSRHLGAAVQAAWGITADNYRPLLPSLIIVKAASTLLPLFFLFLVPNTASILTDAQKEEHGCNYDQHGSKNNSSMEQQQQQQPQEEPEGGGLSDG</sequence>
<comment type="similarity">
    <text evidence="2">Belongs to the major facilitator superfamily. Folate-biopterin transporter (TC 2.A.71) family.</text>
</comment>
<feature type="transmembrane region" description="Helical" evidence="8">
    <location>
        <begin position="79"/>
        <end position="97"/>
    </location>
</feature>
<evidence type="ECO:0008006" key="11">
    <source>
        <dbReference type="Google" id="ProtNLM"/>
    </source>
</evidence>
<name>A0A0G4ENZ2_VITBC</name>
<evidence type="ECO:0000256" key="6">
    <source>
        <dbReference type="ARBA" id="ARBA00023136"/>
    </source>
</evidence>
<feature type="compositionally biased region" description="Basic and acidic residues" evidence="7">
    <location>
        <begin position="26"/>
        <end position="39"/>
    </location>
</feature>
<organism evidence="9 10">
    <name type="scientific">Vitrella brassicaformis (strain CCMP3155)</name>
    <dbReference type="NCBI Taxonomy" id="1169540"/>
    <lineage>
        <taxon>Eukaryota</taxon>
        <taxon>Sar</taxon>
        <taxon>Alveolata</taxon>
        <taxon>Colpodellida</taxon>
        <taxon>Vitrellaceae</taxon>
        <taxon>Vitrella</taxon>
    </lineage>
</organism>
<feature type="transmembrane region" description="Helical" evidence="8">
    <location>
        <begin position="467"/>
        <end position="489"/>
    </location>
</feature>
<dbReference type="OrthoDB" id="1923497at2759"/>
<dbReference type="SUPFAM" id="SSF103473">
    <property type="entry name" value="MFS general substrate transporter"/>
    <property type="match status" value="1"/>
</dbReference>
<evidence type="ECO:0000256" key="3">
    <source>
        <dbReference type="ARBA" id="ARBA00022448"/>
    </source>
</evidence>
<dbReference type="PANTHER" id="PTHR31585">
    <property type="entry name" value="FOLATE-BIOPTERIN TRANSPORTER 1, CHLOROPLASTIC"/>
    <property type="match status" value="1"/>
</dbReference>
<feature type="transmembrane region" description="Helical" evidence="8">
    <location>
        <begin position="219"/>
        <end position="239"/>
    </location>
</feature>
<dbReference type="EMBL" id="CDMY01000278">
    <property type="protein sequence ID" value="CEL99343.1"/>
    <property type="molecule type" value="Genomic_DNA"/>
</dbReference>
<proteinExistence type="inferred from homology"/>
<feature type="region of interest" description="Disordered" evidence="7">
    <location>
        <begin position="506"/>
        <end position="539"/>
    </location>
</feature>
<evidence type="ECO:0000256" key="1">
    <source>
        <dbReference type="ARBA" id="ARBA00004141"/>
    </source>
</evidence>
<evidence type="ECO:0000313" key="9">
    <source>
        <dbReference type="EMBL" id="CEL99343.1"/>
    </source>
</evidence>
<evidence type="ECO:0000256" key="7">
    <source>
        <dbReference type="SAM" id="MobiDB-lite"/>
    </source>
</evidence>
<keyword evidence="4 8" id="KW-0812">Transmembrane</keyword>
<dbReference type="PANTHER" id="PTHR31585:SF6">
    <property type="entry name" value="FOLATE-BIOPTERIN TRANSPORTER 2-RELATED"/>
    <property type="match status" value="1"/>
</dbReference>
<evidence type="ECO:0000256" key="8">
    <source>
        <dbReference type="SAM" id="Phobius"/>
    </source>
</evidence>
<dbReference type="CDD" id="cd17484">
    <property type="entry name" value="MFS_FBT"/>
    <property type="match status" value="1"/>
</dbReference>
<dbReference type="PhylomeDB" id="A0A0G4ENZ2"/>
<feature type="transmembrane region" description="Helical" evidence="8">
    <location>
        <begin position="245"/>
        <end position="265"/>
    </location>
</feature>
<keyword evidence="3" id="KW-0813">Transport</keyword>
<feature type="transmembrane region" description="Helical" evidence="8">
    <location>
        <begin position="117"/>
        <end position="140"/>
    </location>
</feature>
<accession>A0A0G4ENZ2</accession>
<feature type="transmembrane region" description="Helical" evidence="8">
    <location>
        <begin position="333"/>
        <end position="351"/>
    </location>
</feature>
<feature type="transmembrane region" description="Helical" evidence="8">
    <location>
        <begin position="363"/>
        <end position="380"/>
    </location>
</feature>
<dbReference type="Gene3D" id="1.20.1250.20">
    <property type="entry name" value="MFS general substrate transporter like domains"/>
    <property type="match status" value="1"/>
</dbReference>
<gene>
    <name evidence="9" type="ORF">Vbra_20623</name>
</gene>
<dbReference type="AlphaFoldDB" id="A0A0G4ENZ2"/>
<dbReference type="Proteomes" id="UP000041254">
    <property type="component" value="Unassembled WGS sequence"/>
</dbReference>
<evidence type="ECO:0000256" key="5">
    <source>
        <dbReference type="ARBA" id="ARBA00022989"/>
    </source>
</evidence>
<feature type="compositionally biased region" description="Basic residues" evidence="7">
    <location>
        <begin position="1"/>
        <end position="15"/>
    </location>
</feature>
<keyword evidence="10" id="KW-1185">Reference proteome</keyword>
<dbReference type="InParanoid" id="A0A0G4ENZ2"/>
<comment type="subcellular location">
    <subcellularLocation>
        <location evidence="1">Membrane</location>
        <topology evidence="1">Multi-pass membrane protein</topology>
    </subcellularLocation>
</comment>
<keyword evidence="6 8" id="KW-0472">Membrane</keyword>
<evidence type="ECO:0000256" key="4">
    <source>
        <dbReference type="ARBA" id="ARBA00022692"/>
    </source>
</evidence>
<dbReference type="VEuPathDB" id="CryptoDB:Vbra_20623"/>
<reference evidence="9 10" key="1">
    <citation type="submission" date="2014-11" db="EMBL/GenBank/DDBJ databases">
        <authorList>
            <person name="Zhu J."/>
            <person name="Qi W."/>
            <person name="Song R."/>
        </authorList>
    </citation>
    <scope>NUCLEOTIDE SEQUENCE [LARGE SCALE GENOMIC DNA]</scope>
</reference>